<dbReference type="GO" id="GO:0009536">
    <property type="term" value="C:plastid"/>
    <property type="evidence" value="ECO:0007669"/>
    <property type="project" value="UniProtKB-SubCell"/>
</dbReference>
<sequence length="185" mass="20249">MGDVVVCQAALTAKHKTSKQKLLDKAAALNRGVTASDNDKAEIEKLIQEVERTNPTREPLKSPLINGRWELKYTTSSSILGTGRPPFLRPSGPIYQILDAPNGKAANRESAPFFNQVKADITPESSSCVAVQFRQFKVLGLVPVNAPESAKGKLDTTYLDNELRISRGDKGNVFVLTMDDPKDRP</sequence>
<name>A0AAW1PW77_9CHLO</name>
<dbReference type="Proteomes" id="UP001465755">
    <property type="component" value="Unassembled WGS sequence"/>
</dbReference>
<keyword evidence="2" id="KW-0934">Plastid</keyword>
<keyword evidence="5" id="KW-1185">Reference proteome</keyword>
<dbReference type="PANTHER" id="PTHR31906">
    <property type="entry name" value="PLASTID-LIPID-ASSOCIATED PROTEIN 4, CHLOROPLASTIC-RELATED"/>
    <property type="match status" value="1"/>
</dbReference>
<evidence type="ECO:0000259" key="3">
    <source>
        <dbReference type="Pfam" id="PF04755"/>
    </source>
</evidence>
<evidence type="ECO:0000313" key="4">
    <source>
        <dbReference type="EMBL" id="KAK9814035.1"/>
    </source>
</evidence>
<dbReference type="InterPro" id="IPR006843">
    <property type="entry name" value="PAP/fibrillin_dom"/>
</dbReference>
<dbReference type="AlphaFoldDB" id="A0AAW1PW77"/>
<dbReference type="EMBL" id="JALJOQ010000002">
    <property type="protein sequence ID" value="KAK9814035.1"/>
    <property type="molecule type" value="Genomic_DNA"/>
</dbReference>
<feature type="domain" description="Plastid lipid-associated protein/fibrillin conserved" evidence="3">
    <location>
        <begin position="17"/>
        <end position="176"/>
    </location>
</feature>
<evidence type="ECO:0000256" key="1">
    <source>
        <dbReference type="ARBA" id="ARBA00004474"/>
    </source>
</evidence>
<protein>
    <recommendedName>
        <fullName evidence="3">Plastid lipid-associated protein/fibrillin conserved domain-containing protein</fullName>
    </recommendedName>
</protein>
<evidence type="ECO:0000256" key="2">
    <source>
        <dbReference type="ARBA" id="ARBA00022640"/>
    </source>
</evidence>
<evidence type="ECO:0000313" key="5">
    <source>
        <dbReference type="Proteomes" id="UP001465755"/>
    </source>
</evidence>
<dbReference type="Pfam" id="PF04755">
    <property type="entry name" value="PAP_fibrillin"/>
    <property type="match status" value="1"/>
</dbReference>
<gene>
    <name evidence="4" type="ORF">WJX73_009769</name>
</gene>
<accession>A0AAW1PW77</accession>
<comment type="subcellular location">
    <subcellularLocation>
        <location evidence="1">Plastid</location>
    </subcellularLocation>
</comment>
<comment type="caution">
    <text evidence="4">The sequence shown here is derived from an EMBL/GenBank/DDBJ whole genome shotgun (WGS) entry which is preliminary data.</text>
</comment>
<reference evidence="4 5" key="1">
    <citation type="journal article" date="2024" name="Nat. Commun.">
        <title>Phylogenomics reveals the evolutionary origins of lichenization in chlorophyte algae.</title>
        <authorList>
            <person name="Puginier C."/>
            <person name="Libourel C."/>
            <person name="Otte J."/>
            <person name="Skaloud P."/>
            <person name="Haon M."/>
            <person name="Grisel S."/>
            <person name="Petersen M."/>
            <person name="Berrin J.G."/>
            <person name="Delaux P.M."/>
            <person name="Dal Grande F."/>
            <person name="Keller J."/>
        </authorList>
    </citation>
    <scope>NUCLEOTIDE SEQUENCE [LARGE SCALE GENOMIC DNA]</scope>
    <source>
        <strain evidence="4 5">SAG 2036</strain>
    </source>
</reference>
<dbReference type="InterPro" id="IPR039633">
    <property type="entry name" value="PAP"/>
</dbReference>
<organism evidence="4 5">
    <name type="scientific">Symbiochloris irregularis</name>
    <dbReference type="NCBI Taxonomy" id="706552"/>
    <lineage>
        <taxon>Eukaryota</taxon>
        <taxon>Viridiplantae</taxon>
        <taxon>Chlorophyta</taxon>
        <taxon>core chlorophytes</taxon>
        <taxon>Trebouxiophyceae</taxon>
        <taxon>Trebouxiales</taxon>
        <taxon>Trebouxiaceae</taxon>
        <taxon>Symbiochloris</taxon>
    </lineage>
</organism>
<proteinExistence type="predicted"/>